<dbReference type="OrthoDB" id="9814556at2"/>
<proteinExistence type="predicted"/>
<dbReference type="InterPro" id="IPR001613">
    <property type="entry name" value="Flavin_amine_oxidase"/>
</dbReference>
<dbReference type="EMBL" id="ANOH01000437">
    <property type="protein sequence ID" value="EMI52324.1"/>
    <property type="molecule type" value="Genomic_DNA"/>
</dbReference>
<evidence type="ECO:0000256" key="3">
    <source>
        <dbReference type="PIRSR" id="PIRSR601613-1"/>
    </source>
</evidence>
<dbReference type="InterPro" id="IPR050464">
    <property type="entry name" value="Zeta_carotene_desat/Oxidored"/>
</dbReference>
<dbReference type="PANTHER" id="PTHR42923">
    <property type="entry name" value="PROTOPORPHYRINOGEN OXIDASE"/>
    <property type="match status" value="1"/>
</dbReference>
<dbReference type="Pfam" id="PF01593">
    <property type="entry name" value="Amino_oxidase"/>
    <property type="match status" value="1"/>
</dbReference>
<dbReference type="GO" id="GO:0016491">
    <property type="term" value="F:oxidoreductase activity"/>
    <property type="evidence" value="ECO:0007669"/>
    <property type="project" value="UniProtKB-KW"/>
</dbReference>
<comment type="cofactor">
    <cofactor evidence="1">
        <name>FAD</name>
        <dbReference type="ChEBI" id="CHEBI:57692"/>
    </cofactor>
</comment>
<dbReference type="InterPro" id="IPR002937">
    <property type="entry name" value="Amino_oxidase"/>
</dbReference>
<gene>
    <name evidence="5" type="ORF">RSSM_06230</name>
</gene>
<dbReference type="AlphaFoldDB" id="M5TTE9"/>
<comment type="caution">
    <text evidence="5">The sequence shown here is derived from an EMBL/GenBank/DDBJ whole genome shotgun (WGS) entry which is preliminary data.</text>
</comment>
<evidence type="ECO:0000313" key="5">
    <source>
        <dbReference type="EMBL" id="EMI52324.1"/>
    </source>
</evidence>
<dbReference type="PANTHER" id="PTHR42923:SF47">
    <property type="entry name" value="BLR3003 PROTEIN"/>
    <property type="match status" value="1"/>
</dbReference>
<accession>M5TTE9</accession>
<dbReference type="SUPFAM" id="SSF51905">
    <property type="entry name" value="FAD/NAD(P)-binding domain"/>
    <property type="match status" value="1"/>
</dbReference>
<feature type="domain" description="Amine oxidase" evidence="4">
    <location>
        <begin position="22"/>
        <end position="479"/>
    </location>
</feature>
<evidence type="ECO:0000313" key="6">
    <source>
        <dbReference type="Proteomes" id="UP000011885"/>
    </source>
</evidence>
<dbReference type="InterPro" id="IPR036188">
    <property type="entry name" value="FAD/NAD-bd_sf"/>
</dbReference>
<protein>
    <submittedName>
        <fullName evidence="5">Squalene-associated FAD-dependent desaturase</fullName>
    </submittedName>
</protein>
<dbReference type="PRINTS" id="PR00757">
    <property type="entry name" value="AMINEOXDASEF"/>
</dbReference>
<dbReference type="InterPro" id="IPR017830">
    <property type="entry name" value="SQase_HpnE"/>
</dbReference>
<organism evidence="5 6">
    <name type="scientific">Rhodopirellula sallentina SM41</name>
    <dbReference type="NCBI Taxonomy" id="1263870"/>
    <lineage>
        <taxon>Bacteria</taxon>
        <taxon>Pseudomonadati</taxon>
        <taxon>Planctomycetota</taxon>
        <taxon>Planctomycetia</taxon>
        <taxon>Pirellulales</taxon>
        <taxon>Pirellulaceae</taxon>
        <taxon>Rhodopirellula</taxon>
    </lineage>
</organism>
<dbReference type="PATRIC" id="fig|1263870.3.peg.6603"/>
<name>M5TTE9_9BACT</name>
<reference evidence="5 6" key="1">
    <citation type="journal article" date="2013" name="Mar. Genomics">
        <title>Expression of sulfatases in Rhodopirellula baltica and the diversity of sulfatases in the genus Rhodopirellula.</title>
        <authorList>
            <person name="Wegner C.E."/>
            <person name="Richter-Heitmann T."/>
            <person name="Klindworth A."/>
            <person name="Klockow C."/>
            <person name="Richter M."/>
            <person name="Achstetter T."/>
            <person name="Glockner F.O."/>
            <person name="Harder J."/>
        </authorList>
    </citation>
    <scope>NUCLEOTIDE SEQUENCE [LARGE SCALE GENOMIC DNA]</scope>
    <source>
        <strain evidence="5 6">SM41</strain>
    </source>
</reference>
<evidence type="ECO:0000256" key="1">
    <source>
        <dbReference type="ARBA" id="ARBA00001974"/>
    </source>
</evidence>
<dbReference type="RefSeq" id="WP_008687915.1">
    <property type="nucleotide sequence ID" value="NZ_ANOH01000437.1"/>
</dbReference>
<dbReference type="Proteomes" id="UP000011885">
    <property type="component" value="Unassembled WGS sequence"/>
</dbReference>
<evidence type="ECO:0000259" key="4">
    <source>
        <dbReference type="Pfam" id="PF01593"/>
    </source>
</evidence>
<feature type="binding site" evidence="3">
    <location>
        <position position="253"/>
    </location>
    <ligand>
        <name>FAD</name>
        <dbReference type="ChEBI" id="CHEBI:57692"/>
    </ligand>
</feature>
<sequence>MTKDLSSPSADRKRIVIVGGGIAGLAAAMALTASERRTSQSTEFDVTVLESRKTAGGRAGSFVDPSSGATADYCQHVAMGCCTNFIDLIDDAGLADQFSRDEELQFYHPSTGLSSFRAHSTLPPPLHLNSALSGLAYLSSTQKLRIRTGLWSLMRTRTAKLANTTAAQWLAAHHQDDVVRSRFWDPILVSALGDLPERVSMASARKVIIDGFAGARTASNVLVPRSSLSTIFGQQMISVLKQRGVTFRFSTSVRSIQPLSTERTSLSPSPRHRDLRRSTTIETSHDETIDADQVILATSWRSASRLIRSLEVEEEITKAWQTRTVDALDSISPSPITGLHLWLDRNLTRHPHIVMVGTTAHWLFQHGVDHQNASAGYYHQVVISGRHEWSDASKEQLIERVMDELRIAFPESQAAQLMHWRVVTDPAAVFSVSPEFEAQRPTTQTPIDWLHLAGDYVQTGWPATMEGAVISGRMAADRVRQTYHSKNTTPVPPSVLPGLPRGMLARWCIRD</sequence>
<keyword evidence="6" id="KW-1185">Reference proteome</keyword>
<dbReference type="NCBIfam" id="TIGR03467">
    <property type="entry name" value="HpnE"/>
    <property type="match status" value="1"/>
</dbReference>
<dbReference type="Gene3D" id="3.50.50.60">
    <property type="entry name" value="FAD/NAD(P)-binding domain"/>
    <property type="match status" value="1"/>
</dbReference>
<evidence type="ECO:0000256" key="2">
    <source>
        <dbReference type="ARBA" id="ARBA00023002"/>
    </source>
</evidence>
<keyword evidence="2" id="KW-0560">Oxidoreductase</keyword>